<organism evidence="9 10">
    <name type="scientific">Xanthoceras sorbifolium</name>
    <dbReference type="NCBI Taxonomy" id="99658"/>
    <lineage>
        <taxon>Eukaryota</taxon>
        <taxon>Viridiplantae</taxon>
        <taxon>Streptophyta</taxon>
        <taxon>Embryophyta</taxon>
        <taxon>Tracheophyta</taxon>
        <taxon>Spermatophyta</taxon>
        <taxon>Magnoliopsida</taxon>
        <taxon>eudicotyledons</taxon>
        <taxon>Gunneridae</taxon>
        <taxon>Pentapetalae</taxon>
        <taxon>rosids</taxon>
        <taxon>malvids</taxon>
        <taxon>Sapindales</taxon>
        <taxon>Sapindaceae</taxon>
        <taxon>Xanthoceroideae</taxon>
        <taxon>Xanthoceras</taxon>
    </lineage>
</organism>
<feature type="domain" description="A20-type" evidence="7">
    <location>
        <begin position="100"/>
        <end position="134"/>
    </location>
</feature>
<evidence type="ECO:0000313" key="9">
    <source>
        <dbReference type="EMBL" id="KAH7560553.1"/>
    </source>
</evidence>
<proteinExistence type="predicted"/>
<accession>A0ABQ8HHK2</accession>
<keyword evidence="10" id="KW-1185">Reference proteome</keyword>
<dbReference type="SMART" id="SM00259">
    <property type="entry name" value="ZnF_A20"/>
    <property type="match status" value="1"/>
</dbReference>
<comment type="function">
    <text evidence="1">May be involved in environmental stress response.</text>
</comment>
<dbReference type="InterPro" id="IPR035896">
    <property type="entry name" value="AN1-like_Znf"/>
</dbReference>
<keyword evidence="3 5" id="KW-0863">Zinc-finger</keyword>
<dbReference type="InterPro" id="IPR002653">
    <property type="entry name" value="Znf_A20"/>
</dbReference>
<feature type="region of interest" description="Disordered" evidence="6">
    <location>
        <begin position="177"/>
        <end position="198"/>
    </location>
</feature>
<evidence type="ECO:0000256" key="2">
    <source>
        <dbReference type="ARBA" id="ARBA00022723"/>
    </source>
</evidence>
<dbReference type="SMART" id="SM00154">
    <property type="entry name" value="ZnF_AN1"/>
    <property type="match status" value="1"/>
</dbReference>
<dbReference type="InterPro" id="IPR050652">
    <property type="entry name" value="AN1_A20_ZnFinger"/>
</dbReference>
<dbReference type="PANTHER" id="PTHR10634:SF104">
    <property type="entry name" value="ZINC FINGER A20 AND AN1 DOMAIN-CONTAINING STRESS-ASSOCIATED PROTEIN 2"/>
    <property type="match status" value="1"/>
</dbReference>
<evidence type="ECO:0000256" key="1">
    <source>
        <dbReference type="ARBA" id="ARBA00003732"/>
    </source>
</evidence>
<comment type="caution">
    <text evidence="9">The sequence shown here is derived from an EMBL/GenBank/DDBJ whole genome shotgun (WGS) entry which is preliminary data.</text>
</comment>
<evidence type="ECO:0000313" key="10">
    <source>
        <dbReference type="Proteomes" id="UP000827721"/>
    </source>
</evidence>
<dbReference type="Pfam" id="PF01428">
    <property type="entry name" value="zf-AN1"/>
    <property type="match status" value="1"/>
</dbReference>
<evidence type="ECO:0000259" key="7">
    <source>
        <dbReference type="PROSITE" id="PS51036"/>
    </source>
</evidence>
<dbReference type="SUPFAM" id="SSF57716">
    <property type="entry name" value="Glucocorticoid receptor-like (DNA-binding domain)"/>
    <property type="match status" value="1"/>
</dbReference>
<reference evidence="9 10" key="1">
    <citation type="submission" date="2021-02" db="EMBL/GenBank/DDBJ databases">
        <title>Plant Genome Project.</title>
        <authorList>
            <person name="Zhang R.-G."/>
        </authorList>
    </citation>
    <scope>NUCLEOTIDE SEQUENCE [LARGE SCALE GENOMIC DNA]</scope>
    <source>
        <tissue evidence="9">Leaves</tissue>
    </source>
</reference>
<evidence type="ECO:0000256" key="4">
    <source>
        <dbReference type="ARBA" id="ARBA00022833"/>
    </source>
</evidence>
<sequence>MGKNKVSSDAVLSLGSAPRDSFIDFTGLQENDITSLLRPYASFPLLQSSSLCFNRFLIRFGTCCYQRGIAREDNCRQLAVSMLWRGEKMDHDETGCQAPPDRPILCINNCGFFGSAATMNMCSKCYKDVILKQEQAKLAASSIGSIVNESSSSNGSEPVAVATVDVQVSPVESKTISAQPSCASGSDESVEAKPKEGPSRCSSCKKRVGLTGFKCRCGNLFCASHRYSDKHDCPFDYRTAARDAIARANPVIKAEKLDKI</sequence>
<dbReference type="InterPro" id="IPR000058">
    <property type="entry name" value="Znf_AN1"/>
</dbReference>
<evidence type="ECO:0000256" key="3">
    <source>
        <dbReference type="ARBA" id="ARBA00022771"/>
    </source>
</evidence>
<keyword evidence="4" id="KW-0862">Zinc</keyword>
<feature type="compositionally biased region" description="Polar residues" evidence="6">
    <location>
        <begin position="177"/>
        <end position="187"/>
    </location>
</feature>
<dbReference type="Gene3D" id="4.10.1110.10">
    <property type="entry name" value="AN1-like Zinc finger"/>
    <property type="match status" value="1"/>
</dbReference>
<evidence type="ECO:0000259" key="8">
    <source>
        <dbReference type="PROSITE" id="PS51039"/>
    </source>
</evidence>
<evidence type="ECO:0008006" key="11">
    <source>
        <dbReference type="Google" id="ProtNLM"/>
    </source>
</evidence>
<gene>
    <name evidence="9" type="ORF">JRO89_XS10G0042400</name>
</gene>
<dbReference type="PROSITE" id="PS51039">
    <property type="entry name" value="ZF_AN1"/>
    <property type="match status" value="1"/>
</dbReference>
<dbReference type="Gene3D" id="1.20.5.4770">
    <property type="match status" value="1"/>
</dbReference>
<dbReference type="PANTHER" id="PTHR10634">
    <property type="entry name" value="AN1-TYPE ZINC FINGER PROTEIN"/>
    <property type="match status" value="1"/>
</dbReference>
<protein>
    <recommendedName>
        <fullName evidence="11">Zinc finger A20 and AN1 domain-containing stress-associated protein 8</fullName>
    </recommendedName>
</protein>
<feature type="domain" description="AN1-type" evidence="8">
    <location>
        <begin position="195"/>
        <end position="241"/>
    </location>
</feature>
<dbReference type="EMBL" id="JAFEMO010000010">
    <property type="protein sequence ID" value="KAH7560553.1"/>
    <property type="molecule type" value="Genomic_DNA"/>
</dbReference>
<evidence type="ECO:0000256" key="5">
    <source>
        <dbReference type="PROSITE-ProRule" id="PRU00449"/>
    </source>
</evidence>
<dbReference type="PROSITE" id="PS51036">
    <property type="entry name" value="ZF_A20"/>
    <property type="match status" value="1"/>
</dbReference>
<dbReference type="Pfam" id="PF01754">
    <property type="entry name" value="zf-A20"/>
    <property type="match status" value="1"/>
</dbReference>
<keyword evidence="2" id="KW-0479">Metal-binding</keyword>
<dbReference type="SUPFAM" id="SSF118310">
    <property type="entry name" value="AN1-like Zinc finger"/>
    <property type="match status" value="1"/>
</dbReference>
<name>A0ABQ8HHK2_9ROSI</name>
<dbReference type="Proteomes" id="UP000827721">
    <property type="component" value="Unassembled WGS sequence"/>
</dbReference>
<evidence type="ECO:0000256" key="6">
    <source>
        <dbReference type="SAM" id="MobiDB-lite"/>
    </source>
</evidence>